<dbReference type="GO" id="GO:0000160">
    <property type="term" value="P:phosphorelay signal transduction system"/>
    <property type="evidence" value="ECO:0007669"/>
    <property type="project" value="InterPro"/>
</dbReference>
<sequence>MFLLIMLDKNKKMCSDYQSDYSVKTAKRKKEGAMLKILIVDDEEHVRVPLSRYLESKGMAVLQASNLKEAIEVLDAAQSEIQVIVTDNDMENQGDGLLLLKEVQQRGLLIPVMLASGRIIESDREKLRQEGFMEVFCKPAKREDILQAIKACR</sequence>
<evidence type="ECO:0000313" key="4">
    <source>
        <dbReference type="EMBL" id="OGY56679.1"/>
    </source>
</evidence>
<reference evidence="4 5" key="1">
    <citation type="journal article" date="2016" name="Nat. Commun.">
        <title>Thousands of microbial genomes shed light on interconnected biogeochemical processes in an aquifer system.</title>
        <authorList>
            <person name="Anantharaman K."/>
            <person name="Brown C.T."/>
            <person name="Hug L.A."/>
            <person name="Sharon I."/>
            <person name="Castelle C.J."/>
            <person name="Probst A.J."/>
            <person name="Thomas B.C."/>
            <person name="Singh A."/>
            <person name="Wilkins M.J."/>
            <person name="Karaoz U."/>
            <person name="Brodie E.L."/>
            <person name="Williams K.H."/>
            <person name="Hubbard S.S."/>
            <person name="Banfield J.F."/>
        </authorList>
    </citation>
    <scope>NUCLEOTIDE SEQUENCE [LARGE SCALE GENOMIC DNA]</scope>
</reference>
<accession>A0A1G1YWR6</accession>
<dbReference type="SMART" id="SM00448">
    <property type="entry name" value="REC"/>
    <property type="match status" value="1"/>
</dbReference>
<comment type="caution">
    <text evidence="4">The sequence shown here is derived from an EMBL/GenBank/DDBJ whole genome shotgun (WGS) entry which is preliminary data.</text>
</comment>
<organism evidence="4 5">
    <name type="scientific">Candidatus Buchananbacteria bacterium RIFCSPLOWO2_02_FULL_46_11b</name>
    <dbReference type="NCBI Taxonomy" id="1797548"/>
    <lineage>
        <taxon>Bacteria</taxon>
        <taxon>Candidatus Buchananiibacteriota</taxon>
    </lineage>
</organism>
<evidence type="ECO:0000259" key="3">
    <source>
        <dbReference type="PROSITE" id="PS50110"/>
    </source>
</evidence>
<gene>
    <name evidence="4" type="ORF">A3H67_02895</name>
</gene>
<dbReference type="PROSITE" id="PS50110">
    <property type="entry name" value="RESPONSE_REGULATORY"/>
    <property type="match status" value="1"/>
</dbReference>
<evidence type="ECO:0000256" key="2">
    <source>
        <dbReference type="PROSITE-ProRule" id="PRU00169"/>
    </source>
</evidence>
<feature type="modified residue" description="4-aspartylphosphate" evidence="2">
    <location>
        <position position="87"/>
    </location>
</feature>
<feature type="domain" description="Response regulatory" evidence="3">
    <location>
        <begin position="36"/>
        <end position="153"/>
    </location>
</feature>
<dbReference type="InterPro" id="IPR001789">
    <property type="entry name" value="Sig_transdc_resp-reg_receiver"/>
</dbReference>
<evidence type="ECO:0000256" key="1">
    <source>
        <dbReference type="ARBA" id="ARBA00022553"/>
    </source>
</evidence>
<dbReference type="SUPFAM" id="SSF52172">
    <property type="entry name" value="CheY-like"/>
    <property type="match status" value="1"/>
</dbReference>
<dbReference type="CDD" id="cd00156">
    <property type="entry name" value="REC"/>
    <property type="match status" value="1"/>
</dbReference>
<dbReference type="Proteomes" id="UP000177408">
    <property type="component" value="Unassembled WGS sequence"/>
</dbReference>
<dbReference type="PANTHER" id="PTHR44591">
    <property type="entry name" value="STRESS RESPONSE REGULATOR PROTEIN 1"/>
    <property type="match status" value="1"/>
</dbReference>
<dbReference type="Pfam" id="PF00072">
    <property type="entry name" value="Response_reg"/>
    <property type="match status" value="1"/>
</dbReference>
<dbReference type="AlphaFoldDB" id="A0A1G1YWR6"/>
<evidence type="ECO:0000313" key="5">
    <source>
        <dbReference type="Proteomes" id="UP000177408"/>
    </source>
</evidence>
<name>A0A1G1YWR6_9BACT</name>
<dbReference type="Gene3D" id="3.40.50.2300">
    <property type="match status" value="1"/>
</dbReference>
<dbReference type="InterPro" id="IPR050595">
    <property type="entry name" value="Bact_response_regulator"/>
</dbReference>
<proteinExistence type="predicted"/>
<dbReference type="EMBL" id="MHIR01000052">
    <property type="protein sequence ID" value="OGY56679.1"/>
    <property type="molecule type" value="Genomic_DNA"/>
</dbReference>
<dbReference type="InterPro" id="IPR011006">
    <property type="entry name" value="CheY-like_superfamily"/>
</dbReference>
<keyword evidence="1 2" id="KW-0597">Phosphoprotein</keyword>
<protein>
    <recommendedName>
        <fullName evidence="3">Response regulatory domain-containing protein</fullName>
    </recommendedName>
</protein>
<dbReference type="PANTHER" id="PTHR44591:SF3">
    <property type="entry name" value="RESPONSE REGULATORY DOMAIN-CONTAINING PROTEIN"/>
    <property type="match status" value="1"/>
</dbReference>